<feature type="compositionally biased region" description="Low complexity" evidence="1">
    <location>
        <begin position="66"/>
        <end position="82"/>
    </location>
</feature>
<organism evidence="2 3">
    <name type="scientific">Microbacterium oxydans</name>
    <dbReference type="NCBI Taxonomy" id="82380"/>
    <lineage>
        <taxon>Bacteria</taxon>
        <taxon>Bacillati</taxon>
        <taxon>Actinomycetota</taxon>
        <taxon>Actinomycetes</taxon>
        <taxon>Micrococcales</taxon>
        <taxon>Microbacteriaceae</taxon>
        <taxon>Microbacterium</taxon>
    </lineage>
</organism>
<feature type="region of interest" description="Disordered" evidence="1">
    <location>
        <begin position="65"/>
        <end position="94"/>
    </location>
</feature>
<reference evidence="2 3" key="1">
    <citation type="submission" date="2015-02" db="EMBL/GenBank/DDBJ databases">
        <title>Draft genome sequences of ten Microbacterium spp. with emphasis on heavy metal contaminated environments.</title>
        <authorList>
            <person name="Corretto E."/>
        </authorList>
    </citation>
    <scope>NUCLEOTIDE SEQUENCE [LARGE SCALE GENOMIC DNA]</scope>
    <source>
        <strain evidence="2 3">BEL4b</strain>
    </source>
</reference>
<dbReference type="AlphaFoldDB" id="A0A0F0LDA1"/>
<sequence length="94" mass="10501">MNITTFPPSDLLTWKQADTDVHVATRGGEFAGFVEFDGDTHVVRDERGTDLGSFRSLDDAQGALETAQRARAPRPRASATRRSLPRRHRRPARV</sequence>
<gene>
    <name evidence="2" type="ORF">RS83_01553</name>
</gene>
<dbReference type="Proteomes" id="UP000033640">
    <property type="component" value="Unassembled WGS sequence"/>
</dbReference>
<comment type="caution">
    <text evidence="2">The sequence shown here is derived from an EMBL/GenBank/DDBJ whole genome shotgun (WGS) entry which is preliminary data.</text>
</comment>
<dbReference type="PATRIC" id="fig|82380.11.peg.1592"/>
<proteinExistence type="predicted"/>
<accession>A0A0F0LDA1</accession>
<evidence type="ECO:0000313" key="3">
    <source>
        <dbReference type="Proteomes" id="UP000033640"/>
    </source>
</evidence>
<name>A0A0F0LDA1_9MICO</name>
<feature type="compositionally biased region" description="Basic residues" evidence="1">
    <location>
        <begin position="83"/>
        <end position="94"/>
    </location>
</feature>
<dbReference type="EMBL" id="JYIW01000023">
    <property type="protein sequence ID" value="KJL29536.1"/>
    <property type="molecule type" value="Genomic_DNA"/>
</dbReference>
<evidence type="ECO:0000256" key="1">
    <source>
        <dbReference type="SAM" id="MobiDB-lite"/>
    </source>
</evidence>
<dbReference type="OrthoDB" id="5080267at2"/>
<dbReference type="RefSeq" id="WP_156153150.1">
    <property type="nucleotide sequence ID" value="NZ_JYIW01000023.1"/>
</dbReference>
<protein>
    <submittedName>
        <fullName evidence="2">Uncharacterized protein</fullName>
    </submittedName>
</protein>
<evidence type="ECO:0000313" key="2">
    <source>
        <dbReference type="EMBL" id="KJL29536.1"/>
    </source>
</evidence>